<dbReference type="InterPro" id="IPR007627">
    <property type="entry name" value="RNA_pol_sigma70_r2"/>
</dbReference>
<accession>A0A4R6SMB9</accession>
<evidence type="ECO:0000256" key="4">
    <source>
        <dbReference type="ARBA" id="ARBA00023125"/>
    </source>
</evidence>
<dbReference type="PANTHER" id="PTHR43133">
    <property type="entry name" value="RNA POLYMERASE ECF-TYPE SIGMA FACTO"/>
    <property type="match status" value="1"/>
</dbReference>
<keyword evidence="2" id="KW-0805">Transcription regulation</keyword>
<name>A0A4R6SMB9_LABRH</name>
<comment type="caution">
    <text evidence="8">The sequence shown here is derived from an EMBL/GenBank/DDBJ whole genome shotgun (WGS) entry which is preliminary data.</text>
</comment>
<organism evidence="8 9">
    <name type="scientific">Labedaea rhizosphaerae</name>
    <dbReference type="NCBI Taxonomy" id="598644"/>
    <lineage>
        <taxon>Bacteria</taxon>
        <taxon>Bacillati</taxon>
        <taxon>Actinomycetota</taxon>
        <taxon>Actinomycetes</taxon>
        <taxon>Pseudonocardiales</taxon>
        <taxon>Pseudonocardiaceae</taxon>
        <taxon>Labedaea</taxon>
    </lineage>
</organism>
<evidence type="ECO:0000259" key="6">
    <source>
        <dbReference type="Pfam" id="PF04542"/>
    </source>
</evidence>
<dbReference type="AlphaFoldDB" id="A0A4R6SMB9"/>
<protein>
    <submittedName>
        <fullName evidence="8">RNA polymerase RpoE-like sigma-24 subunit</fullName>
    </submittedName>
</protein>
<proteinExistence type="inferred from homology"/>
<dbReference type="Proteomes" id="UP000295444">
    <property type="component" value="Unassembled WGS sequence"/>
</dbReference>
<dbReference type="NCBIfam" id="NF007230">
    <property type="entry name" value="PRK09648.1"/>
    <property type="match status" value="1"/>
</dbReference>
<gene>
    <name evidence="8" type="ORF">EV186_101995</name>
</gene>
<feature type="domain" description="RNA polymerase sigma-70 region 2" evidence="6">
    <location>
        <begin position="56"/>
        <end position="128"/>
    </location>
</feature>
<dbReference type="SUPFAM" id="SSF88946">
    <property type="entry name" value="Sigma2 domain of RNA polymerase sigma factors"/>
    <property type="match status" value="1"/>
</dbReference>
<evidence type="ECO:0000256" key="2">
    <source>
        <dbReference type="ARBA" id="ARBA00023015"/>
    </source>
</evidence>
<dbReference type="GO" id="GO:0016987">
    <property type="term" value="F:sigma factor activity"/>
    <property type="evidence" value="ECO:0007669"/>
    <property type="project" value="UniProtKB-KW"/>
</dbReference>
<evidence type="ECO:0000313" key="9">
    <source>
        <dbReference type="Proteomes" id="UP000295444"/>
    </source>
</evidence>
<evidence type="ECO:0000259" key="7">
    <source>
        <dbReference type="Pfam" id="PF08281"/>
    </source>
</evidence>
<dbReference type="Gene3D" id="1.10.1740.10">
    <property type="match status" value="1"/>
</dbReference>
<keyword evidence="3" id="KW-0731">Sigma factor</keyword>
<dbReference type="Gene3D" id="1.10.10.10">
    <property type="entry name" value="Winged helix-like DNA-binding domain superfamily/Winged helix DNA-binding domain"/>
    <property type="match status" value="1"/>
</dbReference>
<evidence type="ECO:0000256" key="1">
    <source>
        <dbReference type="ARBA" id="ARBA00010641"/>
    </source>
</evidence>
<dbReference type="EMBL" id="SNXZ01000001">
    <property type="protein sequence ID" value="TDQ05031.1"/>
    <property type="molecule type" value="Genomic_DNA"/>
</dbReference>
<comment type="similarity">
    <text evidence="1">Belongs to the sigma-70 factor family. ECF subfamily.</text>
</comment>
<evidence type="ECO:0000256" key="3">
    <source>
        <dbReference type="ARBA" id="ARBA00023082"/>
    </source>
</evidence>
<dbReference type="InterPro" id="IPR014284">
    <property type="entry name" value="RNA_pol_sigma-70_dom"/>
</dbReference>
<evidence type="ECO:0000256" key="5">
    <source>
        <dbReference type="ARBA" id="ARBA00023163"/>
    </source>
</evidence>
<dbReference type="NCBIfam" id="TIGR02937">
    <property type="entry name" value="sigma70-ECF"/>
    <property type="match status" value="1"/>
</dbReference>
<dbReference type="SUPFAM" id="SSF88659">
    <property type="entry name" value="Sigma3 and sigma4 domains of RNA polymerase sigma factors"/>
    <property type="match status" value="1"/>
</dbReference>
<dbReference type="CDD" id="cd06171">
    <property type="entry name" value="Sigma70_r4"/>
    <property type="match status" value="1"/>
</dbReference>
<dbReference type="OrthoDB" id="160825at2"/>
<dbReference type="InterPro" id="IPR013325">
    <property type="entry name" value="RNA_pol_sigma_r2"/>
</dbReference>
<sequence>MWGNAQLAEPNEAVPVQVRPRLHVLPGGHEDEEPQDVLSPMVDAAMAGDQRALDGLITQIRPLVIRYCRSRLGRVEHAYGAADDVAQEVCIAVCKALPTYRKLGRPFLSFVYGIAAHKVADARRAAARDRTEPTDQSLDRICAEAGPELLAEREDSAQQLAGVLTVLTDKQREILLLRVVLGQSAEEAAEVMGSTPGAVRVAQHRALSRLRKILATQR</sequence>
<dbReference type="Pfam" id="PF04542">
    <property type="entry name" value="Sigma70_r2"/>
    <property type="match status" value="1"/>
</dbReference>
<dbReference type="InterPro" id="IPR039425">
    <property type="entry name" value="RNA_pol_sigma-70-like"/>
</dbReference>
<keyword evidence="9" id="KW-1185">Reference proteome</keyword>
<evidence type="ECO:0000313" key="8">
    <source>
        <dbReference type="EMBL" id="TDQ05031.1"/>
    </source>
</evidence>
<dbReference type="RefSeq" id="WP_133847851.1">
    <property type="nucleotide sequence ID" value="NZ_SNXZ01000001.1"/>
</dbReference>
<dbReference type="InterPro" id="IPR013324">
    <property type="entry name" value="RNA_pol_sigma_r3/r4-like"/>
</dbReference>
<keyword evidence="5" id="KW-0804">Transcription</keyword>
<feature type="domain" description="RNA polymerase sigma factor 70 region 4 type 2" evidence="7">
    <location>
        <begin position="159"/>
        <end position="210"/>
    </location>
</feature>
<dbReference type="GO" id="GO:0003677">
    <property type="term" value="F:DNA binding"/>
    <property type="evidence" value="ECO:0007669"/>
    <property type="project" value="UniProtKB-KW"/>
</dbReference>
<dbReference type="InterPro" id="IPR036388">
    <property type="entry name" value="WH-like_DNA-bd_sf"/>
</dbReference>
<dbReference type="InterPro" id="IPR013249">
    <property type="entry name" value="RNA_pol_sigma70_r4_t2"/>
</dbReference>
<dbReference type="Pfam" id="PF08281">
    <property type="entry name" value="Sigma70_r4_2"/>
    <property type="match status" value="1"/>
</dbReference>
<keyword evidence="4" id="KW-0238">DNA-binding</keyword>
<dbReference type="GO" id="GO:0006352">
    <property type="term" value="P:DNA-templated transcription initiation"/>
    <property type="evidence" value="ECO:0007669"/>
    <property type="project" value="InterPro"/>
</dbReference>
<reference evidence="8 9" key="1">
    <citation type="submission" date="2019-03" db="EMBL/GenBank/DDBJ databases">
        <title>Genomic Encyclopedia of Type Strains, Phase IV (KMG-IV): sequencing the most valuable type-strain genomes for metagenomic binning, comparative biology and taxonomic classification.</title>
        <authorList>
            <person name="Goeker M."/>
        </authorList>
    </citation>
    <scope>NUCLEOTIDE SEQUENCE [LARGE SCALE GENOMIC DNA]</scope>
    <source>
        <strain evidence="8 9">DSM 45361</strain>
    </source>
</reference>
<dbReference type="PANTHER" id="PTHR43133:SF58">
    <property type="entry name" value="ECF RNA POLYMERASE SIGMA FACTOR SIGD"/>
    <property type="match status" value="1"/>
</dbReference>